<evidence type="ECO:0008006" key="5">
    <source>
        <dbReference type="Google" id="ProtNLM"/>
    </source>
</evidence>
<gene>
    <name evidence="2" type="ORF">C0169_05035</name>
    <name evidence="1" type="ORF">C0190_04280</name>
</gene>
<evidence type="ECO:0000313" key="1">
    <source>
        <dbReference type="EMBL" id="PMP66939.1"/>
    </source>
</evidence>
<dbReference type="EMBL" id="PNIK01000062">
    <property type="protein sequence ID" value="PMP66939.1"/>
    <property type="molecule type" value="Genomic_DNA"/>
</dbReference>
<dbReference type="Pfam" id="PF03692">
    <property type="entry name" value="CxxCxxCC"/>
    <property type="match status" value="1"/>
</dbReference>
<name>A0A2N7QBP4_9BACT</name>
<protein>
    <recommendedName>
        <fullName evidence="5">YkgJ family cysteine cluster protein</fullName>
    </recommendedName>
</protein>
<dbReference type="AlphaFoldDB" id="A0A2N7QBP4"/>
<dbReference type="InterPro" id="IPR005358">
    <property type="entry name" value="Puta_zinc/iron-chelating_dom"/>
</dbReference>
<evidence type="ECO:0000313" key="2">
    <source>
        <dbReference type="EMBL" id="PMP95833.1"/>
    </source>
</evidence>
<dbReference type="EMBL" id="PNJD01000308">
    <property type="protein sequence ID" value="PMP95833.1"/>
    <property type="molecule type" value="Genomic_DNA"/>
</dbReference>
<evidence type="ECO:0000313" key="3">
    <source>
        <dbReference type="Proteomes" id="UP000235460"/>
    </source>
</evidence>
<reference evidence="3 4" key="1">
    <citation type="submission" date="2018-01" db="EMBL/GenBank/DDBJ databases">
        <title>Metagenomic assembled genomes from two thermal pools in the Uzon Caldera, Kamchatka, Russia.</title>
        <authorList>
            <person name="Wilkins L."/>
            <person name="Ettinger C."/>
        </authorList>
    </citation>
    <scope>NUCLEOTIDE SEQUENCE [LARGE SCALE GENOMIC DNA]</scope>
    <source>
        <strain evidence="2">ARK-04</strain>
        <strain evidence="1">ZAV-08</strain>
    </source>
</reference>
<accession>A0A2N7QBP4</accession>
<comment type="caution">
    <text evidence="2">The sequence shown here is derived from an EMBL/GenBank/DDBJ whole genome shotgun (WGS) entry which is preliminary data.</text>
</comment>
<dbReference type="Proteomes" id="UP000235619">
    <property type="component" value="Unassembled WGS sequence"/>
</dbReference>
<sequence length="250" mass="29255">MNTVLDFAIPEKTELLKTLYNYVENTYKVYPLACKPGCSLCCTQKIFATSIEAYYILDILTETDLERLFQIKNYLRPKLTHNQILLCYKEGSEPSLEEFSEILDPCPFLTEENLCKIYERRPLMCRIMASAVPCEKGYAELPPFLFQVSTIALQLAENIDIGGLYGNILDLLKFLYKYKKGSAEEIPDYLLNTIEVDELPILPEERELKKWVGNLYRTPISKDFTFRELLQKLREEFKKYEILSFLKEIF</sequence>
<organism evidence="2 4">
    <name type="scientific">Thermodesulfobacterium geofontis</name>
    <dbReference type="NCBI Taxonomy" id="1295609"/>
    <lineage>
        <taxon>Bacteria</taxon>
        <taxon>Pseudomonadati</taxon>
        <taxon>Thermodesulfobacteriota</taxon>
        <taxon>Thermodesulfobacteria</taxon>
        <taxon>Thermodesulfobacteriales</taxon>
        <taxon>Thermodesulfobacteriaceae</taxon>
        <taxon>Thermodesulfobacterium</taxon>
    </lineage>
</organism>
<evidence type="ECO:0000313" key="4">
    <source>
        <dbReference type="Proteomes" id="UP000235619"/>
    </source>
</evidence>
<dbReference type="Proteomes" id="UP000235460">
    <property type="component" value="Unassembled WGS sequence"/>
</dbReference>
<proteinExistence type="predicted"/>